<sequence>MGSPKCFFLLNCDNTYDLDVVEKFLEAVNGKTTEIEIRSKKEYFRLGNMSELTKTIGQSSDGPKMDCAIFVVNAHESRLSINEENAGIGYAQLYKALLRATGERVIVIIGGDDNYKNATEEDGSILSRWARRKVSSQFEEEFMDGTKGFIFSWDKKHRVIHEEALLHFLDSNKKGEKFVYEKKTQAESLSPSVDQKQKTEVQEAKIPKKGALEKHAAGICQGQKDVNTSGPITEKDKCDDRGAKSEEEKETIHDQSMDAVDKDKTKHWVHGRNQSDLHFIQNLFGDELLGKAISFSSGPPKSLRELLEPVPANSVGSCFIVLDGKDVEELASQYEDLLLYARNKVDKKIVLIICKNNRPIDEEIITAKSADILKDKVWVLWSTDLSTPPLDTLVLKTRLQNGAISYEQGDVKYRKGDWTPPIEIENRLSKEGQSADDVELAIYAHEEDGTTTYRVITNNLDSWYKRIRLSVCLPFLGERRHTPPPPSDTIDALTLD</sequence>
<reference evidence="3" key="1">
    <citation type="journal article" date="2017" name="bioRxiv">
        <title>Comparative analysis of the genomes of Stylophora pistillata and Acropora digitifera provides evidence for extensive differences between species of corals.</title>
        <authorList>
            <person name="Voolstra C.R."/>
            <person name="Li Y."/>
            <person name="Liew Y.J."/>
            <person name="Baumgarten S."/>
            <person name="Zoccola D."/>
            <person name="Flot J.-F."/>
            <person name="Tambutte S."/>
            <person name="Allemand D."/>
            <person name="Aranda M."/>
        </authorList>
    </citation>
    <scope>NUCLEOTIDE SEQUENCE [LARGE SCALE GENOMIC DNA]</scope>
</reference>
<proteinExistence type="predicted"/>
<dbReference type="EMBL" id="LSMT01000762">
    <property type="protein sequence ID" value="PFX14555.1"/>
    <property type="molecule type" value="Genomic_DNA"/>
</dbReference>
<dbReference type="AlphaFoldDB" id="A0A2B4RE53"/>
<name>A0A2B4RE53_STYPI</name>
<evidence type="ECO:0000313" key="3">
    <source>
        <dbReference type="Proteomes" id="UP000225706"/>
    </source>
</evidence>
<dbReference type="OrthoDB" id="10065203at2759"/>
<evidence type="ECO:0000313" key="2">
    <source>
        <dbReference type="EMBL" id="PFX14555.1"/>
    </source>
</evidence>
<feature type="region of interest" description="Disordered" evidence="1">
    <location>
        <begin position="223"/>
        <end position="255"/>
    </location>
</feature>
<comment type="caution">
    <text evidence="2">The sequence shown here is derived from an EMBL/GenBank/DDBJ whole genome shotgun (WGS) entry which is preliminary data.</text>
</comment>
<keyword evidence="3" id="KW-1185">Reference proteome</keyword>
<evidence type="ECO:0000256" key="1">
    <source>
        <dbReference type="SAM" id="MobiDB-lite"/>
    </source>
</evidence>
<gene>
    <name evidence="2" type="ORF">AWC38_SpisGene21270</name>
</gene>
<accession>A0A2B4RE53</accession>
<dbReference type="Proteomes" id="UP000225706">
    <property type="component" value="Unassembled WGS sequence"/>
</dbReference>
<organism evidence="2 3">
    <name type="scientific">Stylophora pistillata</name>
    <name type="common">Smooth cauliflower coral</name>
    <dbReference type="NCBI Taxonomy" id="50429"/>
    <lineage>
        <taxon>Eukaryota</taxon>
        <taxon>Metazoa</taxon>
        <taxon>Cnidaria</taxon>
        <taxon>Anthozoa</taxon>
        <taxon>Hexacorallia</taxon>
        <taxon>Scleractinia</taxon>
        <taxon>Astrocoeniina</taxon>
        <taxon>Pocilloporidae</taxon>
        <taxon>Stylophora</taxon>
    </lineage>
</organism>
<protein>
    <submittedName>
        <fullName evidence="2">Uncharacterized protein</fullName>
    </submittedName>
</protein>
<feature type="compositionally biased region" description="Basic and acidic residues" evidence="1">
    <location>
        <begin position="233"/>
        <end position="255"/>
    </location>
</feature>